<feature type="region of interest" description="Disordered" evidence="1">
    <location>
        <begin position="1"/>
        <end position="21"/>
    </location>
</feature>
<evidence type="ECO:0000313" key="2">
    <source>
        <dbReference type="EMBL" id="HGG00901.1"/>
    </source>
</evidence>
<evidence type="ECO:0000256" key="1">
    <source>
        <dbReference type="SAM" id="MobiDB-lite"/>
    </source>
</evidence>
<proteinExistence type="predicted"/>
<dbReference type="AlphaFoldDB" id="A0A7C3ZLT8"/>
<organism evidence="2">
    <name type="scientific">Planktothricoides sp. SpSt-374</name>
    <dbReference type="NCBI Taxonomy" id="2282167"/>
    <lineage>
        <taxon>Bacteria</taxon>
        <taxon>Bacillati</taxon>
        <taxon>Cyanobacteriota</taxon>
        <taxon>Cyanophyceae</taxon>
        <taxon>Oscillatoriophycideae</taxon>
        <taxon>Oscillatoriales</taxon>
        <taxon>Oscillatoriaceae</taxon>
        <taxon>Planktothricoides</taxon>
    </lineage>
</organism>
<sequence length="78" mass="8737">MALHDLPPHPKSLSQRGRGTLKMDHIFSEQGDNSSIVGANASPRRIPKHWVMLRPGSVPRYEWLATSLSLSRDSTACW</sequence>
<protein>
    <submittedName>
        <fullName evidence="2">Uncharacterized protein</fullName>
    </submittedName>
</protein>
<gene>
    <name evidence="2" type="ORF">ENR15_09680</name>
</gene>
<accession>A0A7C3ZLT8</accession>
<comment type="caution">
    <text evidence="2">The sequence shown here is derived from an EMBL/GenBank/DDBJ whole genome shotgun (WGS) entry which is preliminary data.</text>
</comment>
<name>A0A7C3ZLT8_9CYAN</name>
<dbReference type="EMBL" id="DSPX01000095">
    <property type="protein sequence ID" value="HGG00901.1"/>
    <property type="molecule type" value="Genomic_DNA"/>
</dbReference>
<reference evidence="2" key="1">
    <citation type="journal article" date="2020" name="mSystems">
        <title>Genome- and Community-Level Interaction Insights into Carbon Utilization and Element Cycling Functions of Hydrothermarchaeota in Hydrothermal Sediment.</title>
        <authorList>
            <person name="Zhou Z."/>
            <person name="Liu Y."/>
            <person name="Xu W."/>
            <person name="Pan J."/>
            <person name="Luo Z.H."/>
            <person name="Li M."/>
        </authorList>
    </citation>
    <scope>NUCLEOTIDE SEQUENCE [LARGE SCALE GENOMIC DNA]</scope>
    <source>
        <strain evidence="2">SpSt-374</strain>
    </source>
</reference>